<dbReference type="Proteomes" id="UP000813461">
    <property type="component" value="Unassembled WGS sequence"/>
</dbReference>
<proteinExistence type="predicted"/>
<accession>A0A8K0R8I6</accession>
<gene>
    <name evidence="1" type="ORF">FB567DRAFT_285628</name>
</gene>
<dbReference type="EMBL" id="JAGMVJ010000005">
    <property type="protein sequence ID" value="KAH7090214.1"/>
    <property type="molecule type" value="Genomic_DNA"/>
</dbReference>
<reference evidence="1" key="1">
    <citation type="journal article" date="2021" name="Nat. Commun.">
        <title>Genetic determinants of endophytism in the Arabidopsis root mycobiome.</title>
        <authorList>
            <person name="Mesny F."/>
            <person name="Miyauchi S."/>
            <person name="Thiergart T."/>
            <person name="Pickel B."/>
            <person name="Atanasova L."/>
            <person name="Karlsson M."/>
            <person name="Huettel B."/>
            <person name="Barry K.W."/>
            <person name="Haridas S."/>
            <person name="Chen C."/>
            <person name="Bauer D."/>
            <person name="Andreopoulos W."/>
            <person name="Pangilinan J."/>
            <person name="LaButti K."/>
            <person name="Riley R."/>
            <person name="Lipzen A."/>
            <person name="Clum A."/>
            <person name="Drula E."/>
            <person name="Henrissat B."/>
            <person name="Kohler A."/>
            <person name="Grigoriev I.V."/>
            <person name="Martin F.M."/>
            <person name="Hacquard S."/>
        </authorList>
    </citation>
    <scope>NUCLEOTIDE SEQUENCE</scope>
    <source>
        <strain evidence="1">MPI-SDFR-AT-0120</strain>
    </source>
</reference>
<name>A0A8K0R8I6_9PLEO</name>
<dbReference type="AlphaFoldDB" id="A0A8K0R8I6"/>
<evidence type="ECO:0000313" key="2">
    <source>
        <dbReference type="Proteomes" id="UP000813461"/>
    </source>
</evidence>
<evidence type="ECO:0000313" key="1">
    <source>
        <dbReference type="EMBL" id="KAH7090214.1"/>
    </source>
</evidence>
<protein>
    <submittedName>
        <fullName evidence="1">Uncharacterized protein</fullName>
    </submittedName>
</protein>
<comment type="caution">
    <text evidence="1">The sequence shown here is derived from an EMBL/GenBank/DDBJ whole genome shotgun (WGS) entry which is preliminary data.</text>
</comment>
<organism evidence="1 2">
    <name type="scientific">Paraphoma chrysanthemicola</name>
    <dbReference type="NCBI Taxonomy" id="798071"/>
    <lineage>
        <taxon>Eukaryota</taxon>
        <taxon>Fungi</taxon>
        <taxon>Dikarya</taxon>
        <taxon>Ascomycota</taxon>
        <taxon>Pezizomycotina</taxon>
        <taxon>Dothideomycetes</taxon>
        <taxon>Pleosporomycetidae</taxon>
        <taxon>Pleosporales</taxon>
        <taxon>Pleosporineae</taxon>
        <taxon>Phaeosphaeriaceae</taxon>
        <taxon>Paraphoma</taxon>
    </lineage>
</organism>
<keyword evidence="2" id="KW-1185">Reference proteome</keyword>
<sequence>MVRQHQIRYRSRYPQYDITSECVLHFNHARSPSPIARLKGSSRKAEGGQRDTTAATIKDQFITSVITMNWQLNLLPIWALTQTVSPDAAKKYSSAPAAVEPNCVSRPRRTRGLSHPKAMCPILHSQAPASSHERCLPEHKHAVVTPVLSMNMSDTPRRGAFLRTRRAIPPDPAWHAGTPHFVLQALPHFAAMRPPSTSRPSHAIMIMLKVIVA</sequence>